<reference evidence="1 2" key="1">
    <citation type="journal article" date="2013" name="PLoS Genet.">
        <title>Comparative genome structure, secondary metabolite, and effector coding capacity across Cochliobolus pathogens.</title>
        <authorList>
            <person name="Condon B.J."/>
            <person name="Leng Y."/>
            <person name="Wu D."/>
            <person name="Bushley K.E."/>
            <person name="Ohm R.A."/>
            <person name="Otillar R."/>
            <person name="Martin J."/>
            <person name="Schackwitz W."/>
            <person name="Grimwood J."/>
            <person name="MohdZainudin N."/>
            <person name="Xue C."/>
            <person name="Wang R."/>
            <person name="Manning V.A."/>
            <person name="Dhillon B."/>
            <person name="Tu Z.J."/>
            <person name="Steffenson B.J."/>
            <person name="Salamov A."/>
            <person name="Sun H."/>
            <person name="Lowry S."/>
            <person name="LaButti K."/>
            <person name="Han J."/>
            <person name="Copeland A."/>
            <person name="Lindquist E."/>
            <person name="Barry K."/>
            <person name="Schmutz J."/>
            <person name="Baker S.E."/>
            <person name="Ciuffetti L.M."/>
            <person name="Grigoriev I.V."/>
            <person name="Zhong S."/>
            <person name="Turgeon B.G."/>
        </authorList>
    </citation>
    <scope>NUCLEOTIDE SEQUENCE [LARGE SCALE GENOMIC DNA]</scope>
    <source>
        <strain evidence="1 2">ATCC 44560</strain>
    </source>
</reference>
<protein>
    <submittedName>
        <fullName evidence="1">Uncharacterized protein</fullName>
    </submittedName>
</protein>
<accession>W7A277</accession>
<evidence type="ECO:0000313" key="1">
    <source>
        <dbReference type="EMBL" id="EUC50126.1"/>
    </source>
</evidence>
<organism evidence="1 2">
    <name type="scientific">Bipolaris oryzae ATCC 44560</name>
    <dbReference type="NCBI Taxonomy" id="930090"/>
    <lineage>
        <taxon>Eukaryota</taxon>
        <taxon>Fungi</taxon>
        <taxon>Dikarya</taxon>
        <taxon>Ascomycota</taxon>
        <taxon>Pezizomycotina</taxon>
        <taxon>Dothideomycetes</taxon>
        <taxon>Pleosporomycetidae</taxon>
        <taxon>Pleosporales</taxon>
        <taxon>Pleosporineae</taxon>
        <taxon>Pleosporaceae</taxon>
        <taxon>Bipolaris</taxon>
    </lineage>
</organism>
<proteinExistence type="predicted"/>
<dbReference type="AlphaFoldDB" id="W7A277"/>
<dbReference type="KEGG" id="bor:COCMIDRAFT_82766"/>
<dbReference type="Proteomes" id="UP000054032">
    <property type="component" value="Unassembled WGS sequence"/>
</dbReference>
<dbReference type="GeneID" id="19126120"/>
<dbReference type="EMBL" id="KI963925">
    <property type="protein sequence ID" value="EUC50126.1"/>
    <property type="molecule type" value="Genomic_DNA"/>
</dbReference>
<gene>
    <name evidence="1" type="ORF">COCMIDRAFT_82766</name>
</gene>
<keyword evidence="2" id="KW-1185">Reference proteome</keyword>
<name>W7A277_COCMI</name>
<dbReference type="HOGENOM" id="CLU_2654129_0_0_1"/>
<sequence>MRRLTTSTVRSSTSTVARARTMHGVVFMGFHVSQIACQYHGKWYDCFVLKDPTGLSNMVGRGRVAVQWLVSAGPKL</sequence>
<evidence type="ECO:0000313" key="2">
    <source>
        <dbReference type="Proteomes" id="UP000054032"/>
    </source>
</evidence>
<dbReference type="RefSeq" id="XP_007683297.1">
    <property type="nucleotide sequence ID" value="XM_007685107.1"/>
</dbReference>